<evidence type="ECO:0000313" key="1">
    <source>
        <dbReference type="EMBL" id="JAD52924.1"/>
    </source>
</evidence>
<organism evidence="1">
    <name type="scientific">Arundo donax</name>
    <name type="common">Giant reed</name>
    <name type="synonym">Donax arundinaceus</name>
    <dbReference type="NCBI Taxonomy" id="35708"/>
    <lineage>
        <taxon>Eukaryota</taxon>
        <taxon>Viridiplantae</taxon>
        <taxon>Streptophyta</taxon>
        <taxon>Embryophyta</taxon>
        <taxon>Tracheophyta</taxon>
        <taxon>Spermatophyta</taxon>
        <taxon>Magnoliopsida</taxon>
        <taxon>Liliopsida</taxon>
        <taxon>Poales</taxon>
        <taxon>Poaceae</taxon>
        <taxon>PACMAD clade</taxon>
        <taxon>Arundinoideae</taxon>
        <taxon>Arundineae</taxon>
        <taxon>Arundo</taxon>
    </lineage>
</organism>
<accession>A0A0A9Q6F0</accession>
<protein>
    <submittedName>
        <fullName evidence="1">Uncharacterized protein</fullName>
    </submittedName>
</protein>
<sequence>MRFLMFSIVSFFHYRVYISLFPRSIIQVMFDIPNFCSAL</sequence>
<dbReference type="AlphaFoldDB" id="A0A0A9Q6F0"/>
<dbReference type="EMBL" id="GBRH01244971">
    <property type="protein sequence ID" value="JAD52924.1"/>
    <property type="molecule type" value="Transcribed_RNA"/>
</dbReference>
<name>A0A0A9Q6F0_ARUDO</name>
<proteinExistence type="predicted"/>
<reference evidence="1" key="1">
    <citation type="submission" date="2014-09" db="EMBL/GenBank/DDBJ databases">
        <authorList>
            <person name="Magalhaes I.L.F."/>
            <person name="Oliveira U."/>
            <person name="Santos F.R."/>
            <person name="Vidigal T.H.D.A."/>
            <person name="Brescovit A.D."/>
            <person name="Santos A.J."/>
        </authorList>
    </citation>
    <scope>NUCLEOTIDE SEQUENCE</scope>
    <source>
        <tissue evidence="1">Shoot tissue taken approximately 20 cm above the soil surface</tissue>
    </source>
</reference>
<reference evidence="1" key="2">
    <citation type="journal article" date="2015" name="Data Brief">
        <title>Shoot transcriptome of the giant reed, Arundo donax.</title>
        <authorList>
            <person name="Barrero R.A."/>
            <person name="Guerrero F.D."/>
            <person name="Moolhuijzen P."/>
            <person name="Goolsby J.A."/>
            <person name="Tidwell J."/>
            <person name="Bellgard S.E."/>
            <person name="Bellgard M.I."/>
        </authorList>
    </citation>
    <scope>NUCLEOTIDE SEQUENCE</scope>
    <source>
        <tissue evidence="1">Shoot tissue taken approximately 20 cm above the soil surface</tissue>
    </source>
</reference>